<reference evidence="3" key="1">
    <citation type="journal article" date="2013" name="New Phytol.">
        <title>Comparative genomic and transcriptomic analyses reveal the hemibiotrophic stage shift of Colletotrichum fungi.</title>
        <authorList>
            <person name="Gan P."/>
            <person name="Ikeda K."/>
            <person name="Irieda H."/>
            <person name="Narusaka M."/>
            <person name="O'Connell R.J."/>
            <person name="Narusaka Y."/>
            <person name="Takano Y."/>
            <person name="Kubo Y."/>
            <person name="Shirasu K."/>
        </authorList>
    </citation>
    <scope>NUCLEOTIDE SEQUENCE [LARGE SCALE GENOMIC DNA]</scope>
    <source>
        <strain evidence="3">104-T / ATCC 96160 / CBS 514.97 / LARS 414 / MAFF 240422</strain>
    </source>
</reference>
<evidence type="ECO:0000256" key="1">
    <source>
        <dbReference type="SAM" id="MobiDB-lite"/>
    </source>
</evidence>
<proteinExistence type="predicted"/>
<feature type="compositionally biased region" description="Polar residues" evidence="1">
    <location>
        <begin position="28"/>
        <end position="37"/>
    </location>
</feature>
<dbReference type="EMBL" id="AMCV02000037">
    <property type="protein sequence ID" value="TDZ15986.1"/>
    <property type="molecule type" value="Genomic_DNA"/>
</dbReference>
<sequence length="74" mass="8001">MGDVDGRGKRSATFTHFLKLHIRLGQGTDSDLTQSRKPTNKGWPSGQAVKQGTFERLGNVRLAMGTLVGISFAV</sequence>
<evidence type="ECO:0000313" key="3">
    <source>
        <dbReference type="Proteomes" id="UP000014480"/>
    </source>
</evidence>
<comment type="caution">
    <text evidence="2">The sequence shown here is derived from an EMBL/GenBank/DDBJ whole genome shotgun (WGS) entry which is preliminary data.</text>
</comment>
<dbReference type="Proteomes" id="UP000014480">
    <property type="component" value="Unassembled WGS sequence"/>
</dbReference>
<protein>
    <submittedName>
        <fullName evidence="2">Uncharacterized protein</fullName>
    </submittedName>
</protein>
<reference evidence="3" key="2">
    <citation type="journal article" date="2019" name="Mol. Plant Microbe Interact.">
        <title>Genome sequence resources for four phytopathogenic fungi from the Colletotrichum orbiculare species complex.</title>
        <authorList>
            <person name="Gan P."/>
            <person name="Tsushima A."/>
            <person name="Narusaka M."/>
            <person name="Narusaka Y."/>
            <person name="Takano Y."/>
            <person name="Kubo Y."/>
            <person name="Shirasu K."/>
        </authorList>
    </citation>
    <scope>GENOME REANNOTATION</scope>
    <source>
        <strain evidence="3">104-T / ATCC 96160 / CBS 514.97 / LARS 414 / MAFF 240422</strain>
    </source>
</reference>
<gene>
    <name evidence="2" type="ORF">Cob_v010959</name>
</gene>
<feature type="region of interest" description="Disordered" evidence="1">
    <location>
        <begin position="28"/>
        <end position="47"/>
    </location>
</feature>
<dbReference type="AlphaFoldDB" id="A0A484FEQ2"/>
<accession>A0A484FEQ2</accession>
<evidence type="ECO:0000313" key="2">
    <source>
        <dbReference type="EMBL" id="TDZ15986.1"/>
    </source>
</evidence>
<keyword evidence="3" id="KW-1185">Reference proteome</keyword>
<organism evidence="2 3">
    <name type="scientific">Colletotrichum orbiculare (strain 104-T / ATCC 96160 / CBS 514.97 / LARS 414 / MAFF 240422)</name>
    <name type="common">Cucumber anthracnose fungus</name>
    <name type="synonym">Colletotrichum lagenarium</name>
    <dbReference type="NCBI Taxonomy" id="1213857"/>
    <lineage>
        <taxon>Eukaryota</taxon>
        <taxon>Fungi</taxon>
        <taxon>Dikarya</taxon>
        <taxon>Ascomycota</taxon>
        <taxon>Pezizomycotina</taxon>
        <taxon>Sordariomycetes</taxon>
        <taxon>Hypocreomycetidae</taxon>
        <taxon>Glomerellales</taxon>
        <taxon>Glomerellaceae</taxon>
        <taxon>Colletotrichum</taxon>
        <taxon>Colletotrichum orbiculare species complex</taxon>
    </lineage>
</organism>
<name>A0A484FEQ2_COLOR</name>